<keyword evidence="1" id="KW-0472">Membrane</keyword>
<keyword evidence="1" id="KW-1133">Transmembrane helix</keyword>
<keyword evidence="2" id="KW-0449">Lipoprotein</keyword>
<dbReference type="AlphaFoldDB" id="A0A076EI05"/>
<dbReference type="EMBL" id="CP008947">
    <property type="protein sequence ID" value="AII05341.1"/>
    <property type="molecule type" value="Genomic_DNA"/>
</dbReference>
<keyword evidence="1" id="KW-0812">Transmembrane</keyword>
<feature type="transmembrane region" description="Helical" evidence="1">
    <location>
        <begin position="34"/>
        <end position="52"/>
    </location>
</feature>
<name>A0A076EI05_RHOOP</name>
<evidence type="ECO:0000256" key="1">
    <source>
        <dbReference type="SAM" id="Phobius"/>
    </source>
</evidence>
<dbReference type="RefSeq" id="WP_037243896.1">
    <property type="nucleotide sequence ID" value="NZ_CP008947.1"/>
</dbReference>
<sequence>MDDAFEQELERRLLLLESPGGGGMILPDLPWRDVAAAIAGIVATISVMLWWGY</sequence>
<dbReference type="Proteomes" id="UP000028488">
    <property type="component" value="Chromosome"/>
</dbReference>
<evidence type="ECO:0000313" key="3">
    <source>
        <dbReference type="Proteomes" id="UP000028488"/>
    </source>
</evidence>
<evidence type="ECO:0000313" key="2">
    <source>
        <dbReference type="EMBL" id="AII05341.1"/>
    </source>
</evidence>
<organism evidence="2 3">
    <name type="scientific">Rhodococcus opacus</name>
    <name type="common">Nocardia opaca</name>
    <dbReference type="NCBI Taxonomy" id="37919"/>
    <lineage>
        <taxon>Bacteria</taxon>
        <taxon>Bacillati</taxon>
        <taxon>Actinomycetota</taxon>
        <taxon>Actinomycetes</taxon>
        <taxon>Mycobacteriales</taxon>
        <taxon>Nocardiaceae</taxon>
        <taxon>Rhodococcus</taxon>
    </lineage>
</organism>
<protein>
    <submittedName>
        <fullName evidence="2">Lipoprotein</fullName>
    </submittedName>
</protein>
<dbReference type="eggNOG" id="ENOG5031GJM">
    <property type="taxonomic scope" value="Bacteria"/>
</dbReference>
<gene>
    <name evidence="2" type="ORF">EP51_12215</name>
</gene>
<proteinExistence type="predicted"/>
<reference evidence="2 3" key="1">
    <citation type="submission" date="2014-07" db="EMBL/GenBank/DDBJ databases">
        <title>Genome Sequence of Rhodococcus opacus Strain R7, a Biodegrader of Mono- and Polycyclic Aromatic Hydrocarbons.</title>
        <authorList>
            <person name="Di Gennaro P."/>
            <person name="Zampolli J."/>
            <person name="Presti I."/>
            <person name="Cappelletti M."/>
            <person name="D'Ursi P."/>
            <person name="Orro A."/>
            <person name="Mezzelani A."/>
            <person name="Milanesi L."/>
        </authorList>
    </citation>
    <scope>NUCLEOTIDE SEQUENCE [LARGE SCALE GENOMIC DNA]</scope>
    <source>
        <strain evidence="2 3">R7</strain>
    </source>
</reference>
<accession>A0A076EI05</accession>